<feature type="compositionally biased region" description="Basic and acidic residues" evidence="1">
    <location>
        <begin position="126"/>
        <end position="136"/>
    </location>
</feature>
<evidence type="ECO:0000256" key="1">
    <source>
        <dbReference type="SAM" id="MobiDB-lite"/>
    </source>
</evidence>
<reference evidence="2 3" key="1">
    <citation type="journal article" date="2019" name="Genome Biol. Evol.">
        <title>Insights into the evolution of the New World diploid cottons (Gossypium, subgenus Houzingenia) based on genome sequencing.</title>
        <authorList>
            <person name="Grover C.E."/>
            <person name="Arick M.A. 2nd"/>
            <person name="Thrash A."/>
            <person name="Conover J.L."/>
            <person name="Sanders W.S."/>
            <person name="Peterson D.G."/>
            <person name="Frelichowski J.E."/>
            <person name="Scheffler J.A."/>
            <person name="Scheffler B.E."/>
            <person name="Wendel J.F."/>
        </authorList>
    </citation>
    <scope>NUCLEOTIDE SEQUENCE [LARGE SCALE GENOMIC DNA]</scope>
    <source>
        <strain evidence="2">0</strain>
        <tissue evidence="2">Leaf</tissue>
    </source>
</reference>
<name>A0A7J9HSQ7_9ROSI</name>
<sequence length="136" mass="16022">MYESFFSSDTTTYLEYMSWFRVIGKPYLLSVEVRSMQLCHKRPRRSSQQHSYSLIVSQTPIVSLFYRGRLLVLPPSCGVEDTRWEARMVSHLNTKEGNRGKDKCESGYEDEYEGRHEDKEDEDDDHNEKEELVSRG</sequence>
<evidence type="ECO:0000313" key="2">
    <source>
        <dbReference type="EMBL" id="MBA0812703.1"/>
    </source>
</evidence>
<comment type="caution">
    <text evidence="2">The sequence shown here is derived from an EMBL/GenBank/DDBJ whole genome shotgun (WGS) entry which is preliminary data.</text>
</comment>
<accession>A0A7J9HSQ7</accession>
<feature type="region of interest" description="Disordered" evidence="1">
    <location>
        <begin position="90"/>
        <end position="136"/>
    </location>
</feature>
<dbReference type="AlphaFoldDB" id="A0A7J9HSQ7"/>
<evidence type="ECO:0000313" key="3">
    <source>
        <dbReference type="Proteomes" id="UP000593560"/>
    </source>
</evidence>
<proteinExistence type="predicted"/>
<dbReference type="Proteomes" id="UP000593560">
    <property type="component" value="Unassembled WGS sequence"/>
</dbReference>
<dbReference type="OrthoDB" id="10387293at2759"/>
<protein>
    <submittedName>
        <fullName evidence="2">Uncharacterized protein</fullName>
    </submittedName>
</protein>
<feature type="compositionally biased region" description="Basic and acidic residues" evidence="1">
    <location>
        <begin position="90"/>
        <end position="106"/>
    </location>
</feature>
<gene>
    <name evidence="2" type="ORF">Gohar_026645</name>
</gene>
<keyword evidence="3" id="KW-1185">Reference proteome</keyword>
<organism evidence="2 3">
    <name type="scientific">Gossypium harknessii</name>
    <dbReference type="NCBI Taxonomy" id="34285"/>
    <lineage>
        <taxon>Eukaryota</taxon>
        <taxon>Viridiplantae</taxon>
        <taxon>Streptophyta</taxon>
        <taxon>Embryophyta</taxon>
        <taxon>Tracheophyta</taxon>
        <taxon>Spermatophyta</taxon>
        <taxon>Magnoliopsida</taxon>
        <taxon>eudicotyledons</taxon>
        <taxon>Gunneridae</taxon>
        <taxon>Pentapetalae</taxon>
        <taxon>rosids</taxon>
        <taxon>malvids</taxon>
        <taxon>Malvales</taxon>
        <taxon>Malvaceae</taxon>
        <taxon>Malvoideae</taxon>
        <taxon>Gossypium</taxon>
    </lineage>
</organism>
<dbReference type="EMBL" id="JABFAD010000011">
    <property type="protein sequence ID" value="MBA0812703.1"/>
    <property type="molecule type" value="Genomic_DNA"/>
</dbReference>